<dbReference type="AlphaFoldDB" id="A0A4Y2TVN9"/>
<dbReference type="Proteomes" id="UP000499080">
    <property type="component" value="Unassembled WGS sequence"/>
</dbReference>
<evidence type="ECO:0000313" key="1">
    <source>
        <dbReference type="EMBL" id="GBO04669.1"/>
    </source>
</evidence>
<gene>
    <name evidence="1" type="ORF">AVEN_102058_1</name>
</gene>
<reference evidence="1 2" key="1">
    <citation type="journal article" date="2019" name="Sci. Rep.">
        <title>Orb-weaving spider Araneus ventricosus genome elucidates the spidroin gene catalogue.</title>
        <authorList>
            <person name="Kono N."/>
            <person name="Nakamura H."/>
            <person name="Ohtoshi R."/>
            <person name="Moran D.A.P."/>
            <person name="Shinohara A."/>
            <person name="Yoshida Y."/>
            <person name="Fujiwara M."/>
            <person name="Mori M."/>
            <person name="Tomita M."/>
            <person name="Arakawa K."/>
        </authorList>
    </citation>
    <scope>NUCLEOTIDE SEQUENCE [LARGE SCALE GENOMIC DNA]</scope>
</reference>
<comment type="caution">
    <text evidence="1">The sequence shown here is derived from an EMBL/GenBank/DDBJ whole genome shotgun (WGS) entry which is preliminary data.</text>
</comment>
<organism evidence="1 2">
    <name type="scientific">Araneus ventricosus</name>
    <name type="common">Orbweaver spider</name>
    <name type="synonym">Epeira ventricosa</name>
    <dbReference type="NCBI Taxonomy" id="182803"/>
    <lineage>
        <taxon>Eukaryota</taxon>
        <taxon>Metazoa</taxon>
        <taxon>Ecdysozoa</taxon>
        <taxon>Arthropoda</taxon>
        <taxon>Chelicerata</taxon>
        <taxon>Arachnida</taxon>
        <taxon>Araneae</taxon>
        <taxon>Araneomorphae</taxon>
        <taxon>Entelegynae</taxon>
        <taxon>Araneoidea</taxon>
        <taxon>Araneidae</taxon>
        <taxon>Araneus</taxon>
    </lineage>
</organism>
<dbReference type="EMBL" id="BGPR01031530">
    <property type="protein sequence ID" value="GBO04669.1"/>
    <property type="molecule type" value="Genomic_DNA"/>
</dbReference>
<evidence type="ECO:0000313" key="2">
    <source>
        <dbReference type="Proteomes" id="UP000499080"/>
    </source>
</evidence>
<proteinExistence type="predicted"/>
<keyword evidence="2" id="KW-1185">Reference proteome</keyword>
<name>A0A4Y2TVN9_ARAVE</name>
<protein>
    <submittedName>
        <fullName evidence="1">Uncharacterized protein</fullName>
    </submittedName>
</protein>
<accession>A0A4Y2TVN9</accession>
<sequence>MKSESLFSHMGISSYNLIASLTTRFLPATPVEPGYVEDESEAMLPPRKDQDRFITAASAGIVSHKQPIWGGLPEKLERNFELAPDTKTIPNASLNETSDKYVPQ</sequence>